<dbReference type="AlphaFoldDB" id="A0A4C1T9G1"/>
<keyword evidence="3" id="KW-1185">Reference proteome</keyword>
<evidence type="ECO:0000256" key="1">
    <source>
        <dbReference type="SAM" id="MobiDB-lite"/>
    </source>
</evidence>
<proteinExistence type="predicted"/>
<reference evidence="2 3" key="1">
    <citation type="journal article" date="2019" name="Commun. Biol.">
        <title>The bagworm genome reveals a unique fibroin gene that provides high tensile strength.</title>
        <authorList>
            <person name="Kono N."/>
            <person name="Nakamura H."/>
            <person name="Ohtoshi R."/>
            <person name="Tomita M."/>
            <person name="Numata K."/>
            <person name="Arakawa K."/>
        </authorList>
    </citation>
    <scope>NUCLEOTIDE SEQUENCE [LARGE SCALE GENOMIC DNA]</scope>
</reference>
<gene>
    <name evidence="2" type="ORF">EVAR_96928_1</name>
</gene>
<dbReference type="EMBL" id="BGZK01004835">
    <property type="protein sequence ID" value="GBP11153.1"/>
    <property type="molecule type" value="Genomic_DNA"/>
</dbReference>
<accession>A0A4C1T9G1</accession>
<evidence type="ECO:0000313" key="3">
    <source>
        <dbReference type="Proteomes" id="UP000299102"/>
    </source>
</evidence>
<sequence>MASARRLSRSPRTEPGAAPPTPRVAGIGSGAGRCAHRLGTFTHSSLPSVSSLPEDRRAPAPGPTAAPPQHVAPRERVLSLDKTMLEVNRNSACRRGRRGPRACAAFDPLYAYLRST</sequence>
<feature type="compositionally biased region" description="Polar residues" evidence="1">
    <location>
        <begin position="41"/>
        <end position="51"/>
    </location>
</feature>
<feature type="region of interest" description="Disordered" evidence="1">
    <location>
        <begin position="1"/>
        <end position="74"/>
    </location>
</feature>
<comment type="caution">
    <text evidence="2">The sequence shown here is derived from an EMBL/GenBank/DDBJ whole genome shotgun (WGS) entry which is preliminary data.</text>
</comment>
<name>A0A4C1T9G1_EUMVA</name>
<organism evidence="2 3">
    <name type="scientific">Eumeta variegata</name>
    <name type="common">Bagworm moth</name>
    <name type="synonym">Eumeta japonica</name>
    <dbReference type="NCBI Taxonomy" id="151549"/>
    <lineage>
        <taxon>Eukaryota</taxon>
        <taxon>Metazoa</taxon>
        <taxon>Ecdysozoa</taxon>
        <taxon>Arthropoda</taxon>
        <taxon>Hexapoda</taxon>
        <taxon>Insecta</taxon>
        <taxon>Pterygota</taxon>
        <taxon>Neoptera</taxon>
        <taxon>Endopterygota</taxon>
        <taxon>Lepidoptera</taxon>
        <taxon>Glossata</taxon>
        <taxon>Ditrysia</taxon>
        <taxon>Tineoidea</taxon>
        <taxon>Psychidae</taxon>
        <taxon>Oiketicinae</taxon>
        <taxon>Eumeta</taxon>
    </lineage>
</organism>
<evidence type="ECO:0000313" key="2">
    <source>
        <dbReference type="EMBL" id="GBP11153.1"/>
    </source>
</evidence>
<protein>
    <submittedName>
        <fullName evidence="2">Uncharacterized protein</fullName>
    </submittedName>
</protein>
<dbReference type="Proteomes" id="UP000299102">
    <property type="component" value="Unassembled WGS sequence"/>
</dbReference>